<dbReference type="Gene3D" id="3.40.50.1000">
    <property type="entry name" value="HAD superfamily/HAD-like"/>
    <property type="match status" value="1"/>
</dbReference>
<evidence type="ECO:0000313" key="2">
    <source>
        <dbReference type="EMBL" id="GGY23118.1"/>
    </source>
</evidence>
<dbReference type="Pfam" id="PF03031">
    <property type="entry name" value="NIF"/>
    <property type="match status" value="1"/>
</dbReference>
<dbReference type="EMBL" id="CP036401">
    <property type="protein sequence ID" value="QBI03901.1"/>
    <property type="molecule type" value="Genomic_DNA"/>
</dbReference>
<dbReference type="OrthoDB" id="65801at2"/>
<dbReference type="EMBL" id="BMWV01000001">
    <property type="protein sequence ID" value="GGY23118.1"/>
    <property type="molecule type" value="Genomic_DNA"/>
</dbReference>
<keyword evidence="4" id="KW-1185">Reference proteome</keyword>
<gene>
    <name evidence="3" type="ORF">EYF70_26115</name>
    <name evidence="2" type="ORF">GCM10007387_00570</name>
</gene>
<accession>A0A411X4H2</accession>
<dbReference type="Proteomes" id="UP000628442">
    <property type="component" value="Unassembled WGS sequence"/>
</dbReference>
<evidence type="ECO:0000259" key="1">
    <source>
        <dbReference type="PROSITE" id="PS50969"/>
    </source>
</evidence>
<dbReference type="InterPro" id="IPR036412">
    <property type="entry name" value="HAD-like_sf"/>
</dbReference>
<dbReference type="AlphaFoldDB" id="A0A411X4H2"/>
<dbReference type="SMART" id="SM00577">
    <property type="entry name" value="CPDc"/>
    <property type="match status" value="1"/>
</dbReference>
<organism evidence="2 5">
    <name type="scientific">Pseudoduganella albidiflava</name>
    <dbReference type="NCBI Taxonomy" id="321983"/>
    <lineage>
        <taxon>Bacteria</taxon>
        <taxon>Pseudomonadati</taxon>
        <taxon>Pseudomonadota</taxon>
        <taxon>Betaproteobacteria</taxon>
        <taxon>Burkholderiales</taxon>
        <taxon>Oxalobacteraceae</taxon>
        <taxon>Telluria group</taxon>
        <taxon>Pseudoduganella</taxon>
    </lineage>
</organism>
<reference evidence="3 4" key="2">
    <citation type="submission" date="2019-02" db="EMBL/GenBank/DDBJ databases">
        <title>Draft Genome Sequences of Six Type Strains of the Genus Massilia.</title>
        <authorList>
            <person name="Miess H."/>
            <person name="Frediansyhah A."/>
            <person name="Gross H."/>
        </authorList>
    </citation>
    <scope>NUCLEOTIDE SEQUENCE [LARGE SCALE GENOMIC DNA]</scope>
    <source>
        <strain evidence="3 4">DSM 17472</strain>
    </source>
</reference>
<feature type="domain" description="FCP1 homology" evidence="1">
    <location>
        <begin position="1"/>
        <end position="159"/>
    </location>
</feature>
<reference evidence="2" key="3">
    <citation type="submission" date="2022-12" db="EMBL/GenBank/DDBJ databases">
        <authorList>
            <person name="Sun Q."/>
            <person name="Kim S."/>
        </authorList>
    </citation>
    <scope>NUCLEOTIDE SEQUENCE</scope>
    <source>
        <strain evidence="2">KCTC 12343</strain>
    </source>
</reference>
<dbReference type="InterPro" id="IPR004274">
    <property type="entry name" value="FCP1_dom"/>
</dbReference>
<dbReference type="Proteomes" id="UP000292307">
    <property type="component" value="Chromosome"/>
</dbReference>
<dbReference type="InterPro" id="IPR050365">
    <property type="entry name" value="TIM50"/>
</dbReference>
<name>A0A411X4H2_9BURK</name>
<evidence type="ECO:0000313" key="3">
    <source>
        <dbReference type="EMBL" id="QBI03901.1"/>
    </source>
</evidence>
<evidence type="ECO:0000313" key="5">
    <source>
        <dbReference type="Proteomes" id="UP000628442"/>
    </source>
</evidence>
<protein>
    <submittedName>
        <fullName evidence="3">Phosphoprotein phosphatase</fullName>
    </submittedName>
</protein>
<dbReference type="SUPFAM" id="SSF56784">
    <property type="entry name" value="HAD-like"/>
    <property type="match status" value="1"/>
</dbReference>
<proteinExistence type="predicted"/>
<dbReference type="InterPro" id="IPR023214">
    <property type="entry name" value="HAD_sf"/>
</dbReference>
<sequence>MARPLLIFDLDETLVHATTANLEWPADFLFAGYRVHKRPFLSTLLQRVEPLYDLAVWSSGSPLYVERIASEVFGTFPLKFAWNAERCIQRVDLRTQGYVYIKDLRKVRSQGYDVERITIVDDSPEKICRQPRNHVLVKAFLGDPTDRELLAIADLLVARASRE</sequence>
<dbReference type="PROSITE" id="PS50969">
    <property type="entry name" value="FCP1"/>
    <property type="match status" value="1"/>
</dbReference>
<evidence type="ECO:0000313" key="4">
    <source>
        <dbReference type="Proteomes" id="UP000292307"/>
    </source>
</evidence>
<dbReference type="RefSeq" id="WP_131147991.1">
    <property type="nucleotide sequence ID" value="NZ_BMWV01000001.1"/>
</dbReference>
<dbReference type="PANTHER" id="PTHR12210">
    <property type="entry name" value="DULLARD PROTEIN PHOSPHATASE"/>
    <property type="match status" value="1"/>
</dbReference>
<reference evidence="2" key="1">
    <citation type="journal article" date="2014" name="Int. J. Syst. Evol. Microbiol.">
        <title>Complete genome sequence of Corynebacterium casei LMG S-19264T (=DSM 44701T), isolated from a smear-ripened cheese.</title>
        <authorList>
            <consortium name="US DOE Joint Genome Institute (JGI-PGF)"/>
            <person name="Walter F."/>
            <person name="Albersmeier A."/>
            <person name="Kalinowski J."/>
            <person name="Ruckert C."/>
        </authorList>
    </citation>
    <scope>NUCLEOTIDE SEQUENCE</scope>
    <source>
        <strain evidence="2">KCTC 12343</strain>
    </source>
</reference>